<dbReference type="PROSITE" id="PS50011">
    <property type="entry name" value="PROTEIN_KINASE_DOM"/>
    <property type="match status" value="1"/>
</dbReference>
<evidence type="ECO:0000313" key="3">
    <source>
        <dbReference type="EMBL" id="CAH0109306.1"/>
    </source>
</evidence>
<accession>A0A8J2S4K3</accession>
<dbReference type="InterPro" id="IPR000719">
    <property type="entry name" value="Prot_kinase_dom"/>
</dbReference>
<reference evidence="3" key="1">
    <citation type="submission" date="2021-11" db="EMBL/GenBank/DDBJ databases">
        <authorList>
            <person name="Schell T."/>
        </authorList>
    </citation>
    <scope>NUCLEOTIDE SEQUENCE</scope>
    <source>
        <strain evidence="3">M5</strain>
    </source>
</reference>
<feature type="domain" description="Protein kinase" evidence="2">
    <location>
        <begin position="37"/>
        <end position="361"/>
    </location>
</feature>
<sequence>MEIKVNARKKQPPEIGLLFEGKNVSCRNRPLRLGKSNCDSSSIYRGTWKGIAPSAEFKAAVKRVKKTDCMEHWEIVVDWHKNGSLNHSNVLKVFGFEEDIEWRYFALERFDATLEQFCKGQYTGPIPYDNQVLYQISKGLIYLHKKGLAHGNLTPKTIQIAKSDPVKMKISDFGLCQPIDVIAEKIRRPTDIHLHSGLNDIKVVDETLESNPAATCEDQEELSHPKFWKRPKIMRSLSRSVSRSGSRRSVSKSTTPINKDNNYSIPGATIEGDSFAAGCLFFYFLKRGLHPFGDVHSILTNVQEWKPVNLKELEEHHFAYEPIVDLIGNSTTADGNQLLIDAALKFRVGAFAISWKMKLKK</sequence>
<dbReference type="SMART" id="SM00220">
    <property type="entry name" value="S_TKc"/>
    <property type="match status" value="1"/>
</dbReference>
<dbReference type="GO" id="GO:0036498">
    <property type="term" value="P:IRE1-mediated unfolded protein response"/>
    <property type="evidence" value="ECO:0007669"/>
    <property type="project" value="TreeGrafter"/>
</dbReference>
<name>A0A8J2S4K3_9CRUS</name>
<dbReference type="Gene3D" id="3.30.200.20">
    <property type="entry name" value="Phosphorylase Kinase, domain 1"/>
    <property type="match status" value="1"/>
</dbReference>
<dbReference type="PANTHER" id="PTHR13954">
    <property type="entry name" value="IRE1-RELATED"/>
    <property type="match status" value="1"/>
</dbReference>
<feature type="region of interest" description="Disordered" evidence="1">
    <location>
        <begin position="238"/>
        <end position="257"/>
    </location>
</feature>
<dbReference type="Gene3D" id="1.10.510.10">
    <property type="entry name" value="Transferase(Phosphotransferase) domain 1"/>
    <property type="match status" value="1"/>
</dbReference>
<dbReference type="PANTHER" id="PTHR13954:SF6">
    <property type="entry name" value="NON-SPECIFIC SERINE_THREONINE PROTEIN KINASE"/>
    <property type="match status" value="1"/>
</dbReference>
<dbReference type="Pfam" id="PF00069">
    <property type="entry name" value="Pkinase"/>
    <property type="match status" value="1"/>
</dbReference>
<dbReference type="EMBL" id="CAKKLH010000292">
    <property type="protein sequence ID" value="CAH0109306.1"/>
    <property type="molecule type" value="Genomic_DNA"/>
</dbReference>
<evidence type="ECO:0000256" key="1">
    <source>
        <dbReference type="SAM" id="MobiDB-lite"/>
    </source>
</evidence>
<dbReference type="SUPFAM" id="SSF56112">
    <property type="entry name" value="Protein kinase-like (PK-like)"/>
    <property type="match status" value="1"/>
</dbReference>
<organism evidence="3 4">
    <name type="scientific">Daphnia galeata</name>
    <dbReference type="NCBI Taxonomy" id="27404"/>
    <lineage>
        <taxon>Eukaryota</taxon>
        <taxon>Metazoa</taxon>
        <taxon>Ecdysozoa</taxon>
        <taxon>Arthropoda</taxon>
        <taxon>Crustacea</taxon>
        <taxon>Branchiopoda</taxon>
        <taxon>Diplostraca</taxon>
        <taxon>Cladocera</taxon>
        <taxon>Anomopoda</taxon>
        <taxon>Daphniidae</taxon>
        <taxon>Daphnia</taxon>
    </lineage>
</organism>
<dbReference type="Proteomes" id="UP000789390">
    <property type="component" value="Unassembled WGS sequence"/>
</dbReference>
<dbReference type="GO" id="GO:0004521">
    <property type="term" value="F:RNA endonuclease activity"/>
    <property type="evidence" value="ECO:0007669"/>
    <property type="project" value="InterPro"/>
</dbReference>
<proteinExistence type="predicted"/>
<dbReference type="GO" id="GO:0051082">
    <property type="term" value="F:unfolded protein binding"/>
    <property type="evidence" value="ECO:0007669"/>
    <property type="project" value="TreeGrafter"/>
</dbReference>
<dbReference type="GO" id="GO:0005524">
    <property type="term" value="F:ATP binding"/>
    <property type="evidence" value="ECO:0007669"/>
    <property type="project" value="InterPro"/>
</dbReference>
<dbReference type="GO" id="GO:0070059">
    <property type="term" value="P:intrinsic apoptotic signaling pathway in response to endoplasmic reticulum stress"/>
    <property type="evidence" value="ECO:0007669"/>
    <property type="project" value="TreeGrafter"/>
</dbReference>
<keyword evidence="4" id="KW-1185">Reference proteome</keyword>
<evidence type="ECO:0000259" key="2">
    <source>
        <dbReference type="PROSITE" id="PS50011"/>
    </source>
</evidence>
<comment type="caution">
    <text evidence="3">The sequence shown here is derived from an EMBL/GenBank/DDBJ whole genome shotgun (WGS) entry which is preliminary data.</text>
</comment>
<dbReference type="InterPro" id="IPR011009">
    <property type="entry name" value="Kinase-like_dom_sf"/>
</dbReference>
<dbReference type="AlphaFoldDB" id="A0A8J2S4K3"/>
<dbReference type="GO" id="GO:0004674">
    <property type="term" value="F:protein serine/threonine kinase activity"/>
    <property type="evidence" value="ECO:0007669"/>
    <property type="project" value="InterPro"/>
</dbReference>
<dbReference type="OrthoDB" id="6778822at2759"/>
<evidence type="ECO:0000313" key="4">
    <source>
        <dbReference type="Proteomes" id="UP000789390"/>
    </source>
</evidence>
<protein>
    <recommendedName>
        <fullName evidence="2">Protein kinase domain-containing protein</fullName>
    </recommendedName>
</protein>
<dbReference type="InterPro" id="IPR045133">
    <property type="entry name" value="IRE1/2-like"/>
</dbReference>
<dbReference type="GO" id="GO:1990604">
    <property type="term" value="C:IRE1-TRAF2-ASK1 complex"/>
    <property type="evidence" value="ECO:0007669"/>
    <property type="project" value="TreeGrafter"/>
</dbReference>
<gene>
    <name evidence="3" type="ORF">DGAL_LOCUS12780</name>
</gene>